<dbReference type="EC" id="1.11.1.24" evidence="2"/>
<comment type="catalytic activity">
    <reaction evidence="11">
        <text>a hydroperoxide + [thioredoxin]-dithiol = an alcohol + [thioredoxin]-disulfide + H2O</text>
        <dbReference type="Rhea" id="RHEA:62620"/>
        <dbReference type="Rhea" id="RHEA-COMP:10698"/>
        <dbReference type="Rhea" id="RHEA-COMP:10700"/>
        <dbReference type="ChEBI" id="CHEBI:15377"/>
        <dbReference type="ChEBI" id="CHEBI:29950"/>
        <dbReference type="ChEBI" id="CHEBI:30879"/>
        <dbReference type="ChEBI" id="CHEBI:35924"/>
        <dbReference type="ChEBI" id="CHEBI:50058"/>
        <dbReference type="EC" id="1.11.1.24"/>
    </reaction>
</comment>
<keyword evidence="3" id="KW-0575">Peroxidase</keyword>
<comment type="function">
    <text evidence="1">Thiol-specific peroxidase that catalyzes the reduction of hydrogen peroxide and organic hydroperoxides to water and alcohols, respectively. Plays a role in cell protection against oxidative stress by detoxifying peroxides and as sensor of hydrogen peroxide-mediated signaling events.</text>
</comment>
<evidence type="ECO:0000256" key="2">
    <source>
        <dbReference type="ARBA" id="ARBA00013017"/>
    </source>
</evidence>
<dbReference type="STRING" id="1656094.BFC18_13755"/>
<keyword evidence="12" id="KW-0732">Signal</keyword>
<gene>
    <name evidence="14" type="ORF">BFC18_13755</name>
</gene>
<dbReference type="PANTHER" id="PTHR42801">
    <property type="entry name" value="THIOREDOXIN-DEPENDENT PEROXIDE REDUCTASE"/>
    <property type="match status" value="1"/>
</dbReference>
<dbReference type="Gene3D" id="3.40.30.10">
    <property type="entry name" value="Glutaredoxin"/>
    <property type="match status" value="1"/>
</dbReference>
<evidence type="ECO:0000256" key="11">
    <source>
        <dbReference type="ARBA" id="ARBA00049091"/>
    </source>
</evidence>
<dbReference type="RefSeq" id="WP_070125885.1">
    <property type="nucleotide sequence ID" value="NZ_MDHN01000029.1"/>
</dbReference>
<feature type="chain" id="PRO_5009209548" description="thioredoxin-dependent peroxiredoxin" evidence="12">
    <location>
        <begin position="21"/>
        <end position="204"/>
    </location>
</feature>
<reference evidence="14 15" key="1">
    <citation type="submission" date="2016-08" db="EMBL/GenBank/DDBJ databases">
        <authorList>
            <person name="Seilhamer J.J."/>
        </authorList>
    </citation>
    <scope>NUCLEOTIDE SEQUENCE [LARGE SCALE GENOMIC DNA]</scope>
    <source>
        <strain evidence="14 15">KCTC 42603</strain>
    </source>
</reference>
<comment type="caution">
    <text evidence="14">The sequence shown here is derived from an EMBL/GenBank/DDBJ whole genome shotgun (WGS) entry which is preliminary data.</text>
</comment>
<evidence type="ECO:0000256" key="7">
    <source>
        <dbReference type="ARBA" id="ARBA00023284"/>
    </source>
</evidence>
<evidence type="ECO:0000256" key="3">
    <source>
        <dbReference type="ARBA" id="ARBA00022559"/>
    </source>
</evidence>
<dbReference type="GO" id="GO:0005737">
    <property type="term" value="C:cytoplasm"/>
    <property type="evidence" value="ECO:0007669"/>
    <property type="project" value="TreeGrafter"/>
</dbReference>
<evidence type="ECO:0000256" key="8">
    <source>
        <dbReference type="ARBA" id="ARBA00032824"/>
    </source>
</evidence>
<evidence type="ECO:0000256" key="5">
    <source>
        <dbReference type="ARBA" id="ARBA00023002"/>
    </source>
</evidence>
<evidence type="ECO:0000256" key="1">
    <source>
        <dbReference type="ARBA" id="ARBA00003330"/>
    </source>
</evidence>
<keyword evidence="5" id="KW-0560">Oxidoreductase</keyword>
<feature type="signal peptide" evidence="12">
    <location>
        <begin position="1"/>
        <end position="20"/>
    </location>
</feature>
<keyword evidence="4" id="KW-0049">Antioxidant</keyword>
<evidence type="ECO:0000256" key="12">
    <source>
        <dbReference type="SAM" id="SignalP"/>
    </source>
</evidence>
<keyword evidence="6" id="KW-1015">Disulfide bond</keyword>
<organism evidence="14 15">
    <name type="scientific">Alteromonas confluentis</name>
    <dbReference type="NCBI Taxonomy" id="1656094"/>
    <lineage>
        <taxon>Bacteria</taxon>
        <taxon>Pseudomonadati</taxon>
        <taxon>Pseudomonadota</taxon>
        <taxon>Gammaproteobacteria</taxon>
        <taxon>Alteromonadales</taxon>
        <taxon>Alteromonadaceae</taxon>
        <taxon>Alteromonas/Salinimonas group</taxon>
        <taxon>Alteromonas</taxon>
    </lineage>
</organism>
<dbReference type="InterPro" id="IPR000866">
    <property type="entry name" value="AhpC/TSA"/>
</dbReference>
<keyword evidence="15" id="KW-1185">Reference proteome</keyword>
<evidence type="ECO:0000313" key="15">
    <source>
        <dbReference type="Proteomes" id="UP000175691"/>
    </source>
</evidence>
<dbReference type="InterPro" id="IPR013766">
    <property type="entry name" value="Thioredoxin_domain"/>
</dbReference>
<keyword evidence="7" id="KW-0676">Redox-active center</keyword>
<dbReference type="Proteomes" id="UP000175691">
    <property type="component" value="Unassembled WGS sequence"/>
</dbReference>
<dbReference type="GO" id="GO:0045454">
    <property type="term" value="P:cell redox homeostasis"/>
    <property type="evidence" value="ECO:0007669"/>
    <property type="project" value="TreeGrafter"/>
</dbReference>
<proteinExistence type="inferred from homology"/>
<dbReference type="GO" id="GO:0034599">
    <property type="term" value="P:cellular response to oxidative stress"/>
    <property type="evidence" value="ECO:0007669"/>
    <property type="project" value="TreeGrafter"/>
</dbReference>
<evidence type="ECO:0000256" key="6">
    <source>
        <dbReference type="ARBA" id="ARBA00023157"/>
    </source>
</evidence>
<dbReference type="Pfam" id="PF00578">
    <property type="entry name" value="AhpC-TSA"/>
    <property type="match status" value="1"/>
</dbReference>
<dbReference type="PROSITE" id="PS51352">
    <property type="entry name" value="THIOREDOXIN_2"/>
    <property type="match status" value="1"/>
</dbReference>
<evidence type="ECO:0000256" key="4">
    <source>
        <dbReference type="ARBA" id="ARBA00022862"/>
    </source>
</evidence>
<accession>A0A1E7Z9W6</accession>
<sequence length="204" mass="22007">MRSVSFIVLLLCSSVFHVFAAPAPSASEVRPLLEGMSVPDVKVTDTDGSPFSLKALLMQKPSVVVFYRGGWCPYCSAQLAGLKDIEKPLTKAGYQILAVSPQSLAQLNEQKLEEKFAARLLSDASLSALNGFGISYYVDADTAKKYDSYNIALTNDNSGKPVLPAPAVFIVDKQGVVQFSYVNPDYKVRPSPKLILAAAEALVE</sequence>
<evidence type="ECO:0000256" key="10">
    <source>
        <dbReference type="ARBA" id="ARBA00042639"/>
    </source>
</evidence>
<evidence type="ECO:0000259" key="13">
    <source>
        <dbReference type="PROSITE" id="PS51352"/>
    </source>
</evidence>
<dbReference type="EMBL" id="MDHN01000029">
    <property type="protein sequence ID" value="OFC70242.1"/>
    <property type="molecule type" value="Genomic_DNA"/>
</dbReference>
<protein>
    <recommendedName>
        <fullName evidence="2">thioredoxin-dependent peroxiredoxin</fullName>
        <ecNumber evidence="2">1.11.1.24</ecNumber>
    </recommendedName>
    <alternativeName>
        <fullName evidence="8">Thioredoxin peroxidase</fullName>
    </alternativeName>
    <alternativeName>
        <fullName evidence="10">Thioredoxin-dependent peroxiredoxin Bcp</fullName>
    </alternativeName>
</protein>
<dbReference type="AlphaFoldDB" id="A0A1E7Z9W6"/>
<name>A0A1E7Z9W6_9ALTE</name>
<dbReference type="GO" id="GO:0008379">
    <property type="term" value="F:thioredoxin peroxidase activity"/>
    <property type="evidence" value="ECO:0007669"/>
    <property type="project" value="TreeGrafter"/>
</dbReference>
<dbReference type="OrthoDB" id="9809746at2"/>
<dbReference type="PANTHER" id="PTHR42801:SF7">
    <property type="entry name" value="SLL1159 PROTEIN"/>
    <property type="match status" value="1"/>
</dbReference>
<dbReference type="CDD" id="cd02970">
    <property type="entry name" value="PRX_like2"/>
    <property type="match status" value="1"/>
</dbReference>
<comment type="similarity">
    <text evidence="9">Belongs to the peroxiredoxin family. BCP/PrxQ subfamily.</text>
</comment>
<dbReference type="SUPFAM" id="SSF52833">
    <property type="entry name" value="Thioredoxin-like"/>
    <property type="match status" value="1"/>
</dbReference>
<evidence type="ECO:0000256" key="9">
    <source>
        <dbReference type="ARBA" id="ARBA00038489"/>
    </source>
</evidence>
<feature type="domain" description="Thioredoxin" evidence="13">
    <location>
        <begin position="32"/>
        <end position="204"/>
    </location>
</feature>
<dbReference type="InterPro" id="IPR050924">
    <property type="entry name" value="Peroxiredoxin_BCP/PrxQ"/>
</dbReference>
<evidence type="ECO:0000313" key="14">
    <source>
        <dbReference type="EMBL" id="OFC70242.1"/>
    </source>
</evidence>
<dbReference type="InterPro" id="IPR036249">
    <property type="entry name" value="Thioredoxin-like_sf"/>
</dbReference>